<gene>
    <name evidence="2" type="ORF">IQ260_09645</name>
</gene>
<proteinExistence type="predicted"/>
<feature type="chain" id="PRO_5037710773" evidence="1">
    <location>
        <begin position="21"/>
        <end position="126"/>
    </location>
</feature>
<accession>A0A928X1W0</accession>
<dbReference type="AlphaFoldDB" id="A0A928X1W0"/>
<evidence type="ECO:0000313" key="2">
    <source>
        <dbReference type="EMBL" id="MBE9066917.1"/>
    </source>
</evidence>
<organism evidence="2 3">
    <name type="scientific">Leptolyngbya cf. ectocarpi LEGE 11479</name>
    <dbReference type="NCBI Taxonomy" id="1828722"/>
    <lineage>
        <taxon>Bacteria</taxon>
        <taxon>Bacillati</taxon>
        <taxon>Cyanobacteriota</taxon>
        <taxon>Cyanophyceae</taxon>
        <taxon>Leptolyngbyales</taxon>
        <taxon>Leptolyngbyaceae</taxon>
        <taxon>Leptolyngbya group</taxon>
        <taxon>Leptolyngbya</taxon>
    </lineage>
</organism>
<evidence type="ECO:0000313" key="3">
    <source>
        <dbReference type="Proteomes" id="UP000615026"/>
    </source>
</evidence>
<evidence type="ECO:0000256" key="1">
    <source>
        <dbReference type="SAM" id="SignalP"/>
    </source>
</evidence>
<protein>
    <submittedName>
        <fullName evidence="2">DUF4359 domain-containing protein</fullName>
    </submittedName>
</protein>
<comment type="caution">
    <text evidence="2">The sequence shown here is derived from an EMBL/GenBank/DDBJ whole genome shotgun (WGS) entry which is preliminary data.</text>
</comment>
<dbReference type="EMBL" id="JADEXP010000065">
    <property type="protein sequence ID" value="MBE9066917.1"/>
    <property type="molecule type" value="Genomic_DNA"/>
</dbReference>
<dbReference type="Pfam" id="PF14271">
    <property type="entry name" value="DUF4359"/>
    <property type="match status" value="1"/>
</dbReference>
<keyword evidence="3" id="KW-1185">Reference proteome</keyword>
<dbReference type="InterPro" id="IPR025578">
    <property type="entry name" value="DUF4359"/>
</dbReference>
<keyword evidence="1" id="KW-0732">Signal</keyword>
<dbReference type="Proteomes" id="UP000615026">
    <property type="component" value="Unassembled WGS sequence"/>
</dbReference>
<dbReference type="RefSeq" id="WP_193992893.1">
    <property type="nucleotide sequence ID" value="NZ_JADEXP010000065.1"/>
</dbReference>
<reference evidence="2" key="1">
    <citation type="submission" date="2020-10" db="EMBL/GenBank/DDBJ databases">
        <authorList>
            <person name="Castelo-Branco R."/>
            <person name="Eusebio N."/>
            <person name="Adriana R."/>
            <person name="Vieira A."/>
            <person name="Brugerolle De Fraissinette N."/>
            <person name="Rezende De Castro R."/>
            <person name="Schneider M.P."/>
            <person name="Vasconcelos V."/>
            <person name="Leao P.N."/>
        </authorList>
    </citation>
    <scope>NUCLEOTIDE SEQUENCE</scope>
    <source>
        <strain evidence="2">LEGE 11479</strain>
    </source>
</reference>
<feature type="signal peptide" evidence="1">
    <location>
        <begin position="1"/>
        <end position="20"/>
    </location>
</feature>
<sequence length="126" mass="13889">MKVKAFVGIAGLGALAVALSVTNPSQDQYNTFAADTLQNEVRSSFCQAKELDSWLGDLGKALGDLCETAIEQGRVVGQEDLEDFIEDNTQRQNFWVFSLYTTQIPAVRVKTLGIFNRFIPIQQTVG</sequence>
<name>A0A928X1W0_LEPEC</name>